<feature type="site" description="Transition state stabilizer" evidence="7">
    <location>
        <position position="74"/>
    </location>
</feature>
<proteinExistence type="inferred from homology"/>
<comment type="pathway">
    <text evidence="1 7 8">Porphyrin-containing compound metabolism; protoporphyrin-IX biosynthesis; coproporphyrinogen-III from 5-aminolevulinate: step 4/4.</text>
</comment>
<evidence type="ECO:0000256" key="4">
    <source>
        <dbReference type="ARBA" id="ARBA00022793"/>
    </source>
</evidence>
<evidence type="ECO:0000256" key="8">
    <source>
        <dbReference type="RuleBase" id="RU000554"/>
    </source>
</evidence>
<feature type="domain" description="Uroporphyrinogen decarboxylase (URO-D)" evidence="11">
    <location>
        <begin position="137"/>
        <end position="153"/>
    </location>
</feature>
<dbReference type="PROSITE" id="PS00907">
    <property type="entry name" value="UROD_2"/>
    <property type="match status" value="1"/>
</dbReference>
<comment type="subunit">
    <text evidence="7">Homodimer.</text>
</comment>
<evidence type="ECO:0000256" key="5">
    <source>
        <dbReference type="ARBA" id="ARBA00023239"/>
    </source>
</evidence>
<evidence type="ECO:0000256" key="7">
    <source>
        <dbReference type="HAMAP-Rule" id="MF_00218"/>
    </source>
</evidence>
<evidence type="ECO:0000256" key="9">
    <source>
        <dbReference type="RuleBase" id="RU004169"/>
    </source>
</evidence>
<evidence type="ECO:0000256" key="3">
    <source>
        <dbReference type="ARBA" id="ARBA00012288"/>
    </source>
</evidence>
<evidence type="ECO:0000256" key="2">
    <source>
        <dbReference type="ARBA" id="ARBA00009935"/>
    </source>
</evidence>
<comment type="similarity">
    <text evidence="2 7 9">Belongs to the uroporphyrinogen decarboxylase family.</text>
</comment>
<accession>A0ABV9Q6V4</accession>
<evidence type="ECO:0000256" key="6">
    <source>
        <dbReference type="ARBA" id="ARBA00023244"/>
    </source>
</evidence>
<keyword evidence="5 7" id="KW-0456">Lyase</keyword>
<comment type="subcellular location">
    <subcellularLocation>
        <location evidence="7">Cytoplasm</location>
    </subcellularLocation>
</comment>
<dbReference type="CDD" id="cd00717">
    <property type="entry name" value="URO-D"/>
    <property type="match status" value="1"/>
</dbReference>
<dbReference type="HAMAP" id="MF_00218">
    <property type="entry name" value="URO_D"/>
    <property type="match status" value="1"/>
</dbReference>
<keyword evidence="4 7" id="KW-0210">Decarboxylase</keyword>
<comment type="caution">
    <text evidence="7">Lacks conserved residue(s) required for the propagation of feature annotation.</text>
</comment>
<comment type="function">
    <text evidence="7">Catalyzes the decarboxylation of four acetate groups of uroporphyrinogen-III to yield coproporphyrinogen-III.</text>
</comment>
<dbReference type="InterPro" id="IPR000257">
    <property type="entry name" value="Uroporphyrinogen_deCOase"/>
</dbReference>
<protein>
    <recommendedName>
        <fullName evidence="3 7">Uroporphyrinogen decarboxylase</fullName>
        <shortName evidence="7">UPD</shortName>
        <shortName evidence="7">URO-D</shortName>
        <ecNumber evidence="3 7">4.1.1.37</ecNumber>
    </recommendedName>
</protein>
<sequence length="346" mass="38972">MTFNDNFLRACRKEPVDHVPVWYMRQAGRYQPEYRKVREKYSLMEICELPEVCAEVTLLPVRQLNTDAAILFSDIMIPVKAMGIDVDIKGGYGPVIANPIKEAADVQRLRDLDPEADLPKTMDTIRILHRELNVPLIGFAGAPFTLASYMIEGGPSKNYYKTKQMMYAAPEVWNALMDKLGDMIITYMKAQVKAGAQAVQIFDSWIGSLSPSDYRRYVFPTMKKIFEALKGIGAPTIYFGINTGELLSVWKELPVDVIGVDWRVPLDSARARVGSDFALQGNLDPALLLAPWDVIERNAKEILDMGMAQPGYIFNLGHGVFPEVKGETLQKLTEFVHQYSSSKLKR</sequence>
<feature type="binding site" evidence="7">
    <location>
        <position position="204"/>
    </location>
    <ligand>
        <name>substrate</name>
    </ligand>
</feature>
<dbReference type="InterPro" id="IPR038071">
    <property type="entry name" value="UROD/MetE-like_sf"/>
</dbReference>
<dbReference type="PANTHER" id="PTHR21091:SF169">
    <property type="entry name" value="UROPORPHYRINOGEN DECARBOXYLASE"/>
    <property type="match status" value="1"/>
</dbReference>
<dbReference type="PROSITE" id="PS00906">
    <property type="entry name" value="UROD_1"/>
    <property type="match status" value="1"/>
</dbReference>
<reference evidence="13" key="1">
    <citation type="journal article" date="2019" name="Int. J. Syst. Evol. Microbiol.">
        <title>The Global Catalogue of Microorganisms (GCM) 10K type strain sequencing project: providing services to taxonomists for standard genome sequencing and annotation.</title>
        <authorList>
            <consortium name="The Broad Institute Genomics Platform"/>
            <consortium name="The Broad Institute Genome Sequencing Center for Infectious Disease"/>
            <person name="Wu L."/>
            <person name="Ma J."/>
        </authorList>
    </citation>
    <scope>NUCLEOTIDE SEQUENCE [LARGE SCALE GENOMIC DNA]</scope>
    <source>
        <strain evidence="13">WYCCWR 12678</strain>
    </source>
</reference>
<keyword evidence="6 7" id="KW-0627">Porphyrin biosynthesis</keyword>
<dbReference type="SUPFAM" id="SSF51726">
    <property type="entry name" value="UROD/MetE-like"/>
    <property type="match status" value="1"/>
</dbReference>
<dbReference type="EMBL" id="JBHSHC010000141">
    <property type="protein sequence ID" value="MFC4769638.1"/>
    <property type="molecule type" value="Genomic_DNA"/>
</dbReference>
<dbReference type="Pfam" id="PF01208">
    <property type="entry name" value="URO-D"/>
    <property type="match status" value="1"/>
</dbReference>
<evidence type="ECO:0000313" key="12">
    <source>
        <dbReference type="EMBL" id="MFC4769638.1"/>
    </source>
</evidence>
<feature type="binding site" evidence="7">
    <location>
        <position position="318"/>
    </location>
    <ligand>
        <name>substrate</name>
    </ligand>
</feature>
<evidence type="ECO:0000313" key="13">
    <source>
        <dbReference type="Proteomes" id="UP001596002"/>
    </source>
</evidence>
<gene>
    <name evidence="7 12" type="primary">hemE</name>
    <name evidence="12" type="ORF">ACFO8Q_20130</name>
</gene>
<keyword evidence="13" id="KW-1185">Reference proteome</keyword>
<comment type="catalytic activity">
    <reaction evidence="7 8">
        <text>uroporphyrinogen III + 4 H(+) = coproporphyrinogen III + 4 CO2</text>
        <dbReference type="Rhea" id="RHEA:19865"/>
        <dbReference type="ChEBI" id="CHEBI:15378"/>
        <dbReference type="ChEBI" id="CHEBI:16526"/>
        <dbReference type="ChEBI" id="CHEBI:57308"/>
        <dbReference type="ChEBI" id="CHEBI:57309"/>
        <dbReference type="EC" id="4.1.1.37"/>
    </reaction>
</comment>
<dbReference type="InterPro" id="IPR006361">
    <property type="entry name" value="Uroporphyrinogen_deCO2ase_HemE"/>
</dbReference>
<feature type="binding site" evidence="7">
    <location>
        <position position="149"/>
    </location>
    <ligand>
        <name>substrate</name>
    </ligand>
</feature>
<feature type="binding site" evidence="7">
    <location>
        <begin position="25"/>
        <end position="29"/>
    </location>
    <ligand>
        <name>substrate</name>
    </ligand>
</feature>
<comment type="caution">
    <text evidence="12">The sequence shown here is derived from an EMBL/GenBank/DDBJ whole genome shotgun (WGS) entry which is preliminary data.</text>
</comment>
<feature type="binding site" evidence="7">
    <location>
        <position position="74"/>
    </location>
    <ligand>
        <name>substrate</name>
    </ligand>
</feature>
<dbReference type="RefSeq" id="WP_380028385.1">
    <property type="nucleotide sequence ID" value="NZ_JBHSHC010000141.1"/>
</dbReference>
<evidence type="ECO:0000256" key="1">
    <source>
        <dbReference type="ARBA" id="ARBA00004804"/>
    </source>
</evidence>
<keyword evidence="7" id="KW-0963">Cytoplasm</keyword>
<evidence type="ECO:0000259" key="11">
    <source>
        <dbReference type="PROSITE" id="PS00907"/>
    </source>
</evidence>
<dbReference type="NCBIfam" id="TIGR01464">
    <property type="entry name" value="hemE"/>
    <property type="match status" value="1"/>
</dbReference>
<dbReference type="Proteomes" id="UP001596002">
    <property type="component" value="Unassembled WGS sequence"/>
</dbReference>
<feature type="domain" description="Uroporphyrinogen decarboxylase (URO-D)" evidence="10">
    <location>
        <begin position="20"/>
        <end position="29"/>
    </location>
</feature>
<dbReference type="GO" id="GO:0004853">
    <property type="term" value="F:uroporphyrinogen decarboxylase activity"/>
    <property type="evidence" value="ECO:0007669"/>
    <property type="project" value="UniProtKB-EC"/>
</dbReference>
<evidence type="ECO:0000259" key="10">
    <source>
        <dbReference type="PROSITE" id="PS00906"/>
    </source>
</evidence>
<dbReference type="PANTHER" id="PTHR21091">
    <property type="entry name" value="METHYLTETRAHYDROFOLATE:HOMOCYSTEINE METHYLTRANSFERASE RELATED"/>
    <property type="match status" value="1"/>
</dbReference>
<dbReference type="Gene3D" id="3.20.20.210">
    <property type="match status" value="1"/>
</dbReference>
<organism evidence="12 13">
    <name type="scientific">Effusibacillus consociatus</name>
    <dbReference type="NCBI Taxonomy" id="1117041"/>
    <lineage>
        <taxon>Bacteria</taxon>
        <taxon>Bacillati</taxon>
        <taxon>Bacillota</taxon>
        <taxon>Bacilli</taxon>
        <taxon>Bacillales</taxon>
        <taxon>Alicyclobacillaceae</taxon>
        <taxon>Effusibacillus</taxon>
    </lineage>
</organism>
<name>A0ABV9Q6V4_9BACL</name>
<dbReference type="EC" id="4.1.1.37" evidence="3 7"/>